<reference evidence="1" key="2">
    <citation type="submission" date="2015-07" db="EMBL/GenBank/DDBJ databases">
        <authorList>
            <person name="Noorani M."/>
        </authorList>
    </citation>
    <scope>NUCLEOTIDE SEQUENCE</scope>
    <source>
        <strain evidence="1">Yugu1</strain>
    </source>
</reference>
<proteinExistence type="predicted"/>
<organism evidence="1">
    <name type="scientific">Setaria italica</name>
    <name type="common">Foxtail millet</name>
    <name type="synonym">Panicum italicum</name>
    <dbReference type="NCBI Taxonomy" id="4555"/>
    <lineage>
        <taxon>Eukaryota</taxon>
        <taxon>Viridiplantae</taxon>
        <taxon>Streptophyta</taxon>
        <taxon>Embryophyta</taxon>
        <taxon>Tracheophyta</taxon>
        <taxon>Spermatophyta</taxon>
        <taxon>Magnoliopsida</taxon>
        <taxon>Liliopsida</taxon>
        <taxon>Poales</taxon>
        <taxon>Poaceae</taxon>
        <taxon>PACMAD clade</taxon>
        <taxon>Panicoideae</taxon>
        <taxon>Panicodae</taxon>
        <taxon>Paniceae</taxon>
        <taxon>Cenchrinae</taxon>
        <taxon>Setaria</taxon>
    </lineage>
</organism>
<gene>
    <name evidence="1" type="ORF">SETIT_4G211300v2</name>
</gene>
<accession>A0A368QWN6</accession>
<dbReference type="AlphaFoldDB" id="A0A368QWN6"/>
<sequence length="52" mass="5578">MTAAVCLILPFFSKNNTMAPWAPSHGHQVDGCAVTRPISNMYSTCVPPNIST</sequence>
<dbReference type="EMBL" id="CM003531">
    <property type="protein sequence ID" value="RCV22312.1"/>
    <property type="molecule type" value="Genomic_DNA"/>
</dbReference>
<reference evidence="1" key="1">
    <citation type="journal article" date="2012" name="Nat. Biotechnol.">
        <title>Reference genome sequence of the model plant Setaria.</title>
        <authorList>
            <person name="Bennetzen J.L."/>
            <person name="Schmutz J."/>
            <person name="Wang H."/>
            <person name="Percifield R."/>
            <person name="Hawkins J."/>
            <person name="Pontaroli A.C."/>
            <person name="Estep M."/>
            <person name="Feng L."/>
            <person name="Vaughn J.N."/>
            <person name="Grimwood J."/>
            <person name="Jenkins J."/>
            <person name="Barry K."/>
            <person name="Lindquist E."/>
            <person name="Hellsten U."/>
            <person name="Deshpande S."/>
            <person name="Wang X."/>
            <person name="Wu X."/>
            <person name="Mitros T."/>
            <person name="Triplett J."/>
            <person name="Yang X."/>
            <person name="Ye C.Y."/>
            <person name="Mauro-Herrera M."/>
            <person name="Wang L."/>
            <person name="Li P."/>
            <person name="Sharma M."/>
            <person name="Sharma R."/>
            <person name="Ronald P.C."/>
            <person name="Panaud O."/>
            <person name="Kellogg E.A."/>
            <person name="Brutnell T.P."/>
            <person name="Doust A.N."/>
            <person name="Tuskan G.A."/>
            <person name="Rokhsar D."/>
            <person name="Devos K.M."/>
        </authorList>
    </citation>
    <scope>NUCLEOTIDE SEQUENCE [LARGE SCALE GENOMIC DNA]</scope>
    <source>
        <strain evidence="1">Yugu1</strain>
    </source>
</reference>
<protein>
    <submittedName>
        <fullName evidence="1">Uncharacterized protein</fullName>
    </submittedName>
</protein>
<evidence type="ECO:0000313" key="1">
    <source>
        <dbReference type="EMBL" id="RCV22312.1"/>
    </source>
</evidence>
<name>A0A368QWN6_SETIT</name>